<reference evidence="1 2" key="1">
    <citation type="journal article" date="2022" name="bioRxiv">
        <title>The genome of the oomycete Peronosclerospora sorghi, a cosmopolitan pathogen of maize and sorghum, is inflated with dispersed pseudogenes.</title>
        <authorList>
            <person name="Fletcher K."/>
            <person name="Martin F."/>
            <person name="Isakeit T."/>
            <person name="Cavanaugh K."/>
            <person name="Magill C."/>
            <person name="Michelmore R."/>
        </authorList>
    </citation>
    <scope>NUCLEOTIDE SEQUENCE [LARGE SCALE GENOMIC DNA]</scope>
    <source>
        <strain evidence="1">P6</strain>
    </source>
</reference>
<accession>A0ACC0VWF3</accession>
<name>A0ACC0VWF3_9STRA</name>
<dbReference type="Proteomes" id="UP001163321">
    <property type="component" value="Chromosome 6"/>
</dbReference>
<protein>
    <submittedName>
        <fullName evidence="1">Uncharacterized protein</fullName>
    </submittedName>
</protein>
<evidence type="ECO:0000313" key="1">
    <source>
        <dbReference type="EMBL" id="KAI9910900.1"/>
    </source>
</evidence>
<comment type="caution">
    <text evidence="1">The sequence shown here is derived from an EMBL/GenBank/DDBJ whole genome shotgun (WGS) entry which is preliminary data.</text>
</comment>
<dbReference type="EMBL" id="CM047585">
    <property type="protein sequence ID" value="KAI9910900.1"/>
    <property type="molecule type" value="Genomic_DNA"/>
</dbReference>
<organism evidence="1 2">
    <name type="scientific">Peronosclerospora sorghi</name>
    <dbReference type="NCBI Taxonomy" id="230839"/>
    <lineage>
        <taxon>Eukaryota</taxon>
        <taxon>Sar</taxon>
        <taxon>Stramenopiles</taxon>
        <taxon>Oomycota</taxon>
        <taxon>Peronosporomycetes</taxon>
        <taxon>Peronosporales</taxon>
        <taxon>Peronosporaceae</taxon>
        <taxon>Peronosclerospora</taxon>
    </lineage>
</organism>
<proteinExistence type="predicted"/>
<sequence>MDNEVEMNEPMKVAEEHEPVTVVVPSGVPMTTATQHRPKALVMSDAMLLRTGQNRRVSDRLHAPLQVNNSMARPRELTSTHPGPSFQLRLDDRPYNPGDKSIVPYDHS</sequence>
<keyword evidence="2" id="KW-1185">Reference proteome</keyword>
<evidence type="ECO:0000313" key="2">
    <source>
        <dbReference type="Proteomes" id="UP001163321"/>
    </source>
</evidence>
<gene>
    <name evidence="1" type="ORF">PsorP6_010381</name>
</gene>